<reference evidence="3 4" key="1">
    <citation type="journal article" date="2018" name="Sci. Rep.">
        <title>Raphidocelis subcapitata (=Pseudokirchneriella subcapitata) provides an insight into genome evolution and environmental adaptations in the Sphaeropleales.</title>
        <authorList>
            <person name="Suzuki S."/>
            <person name="Yamaguchi H."/>
            <person name="Nakajima N."/>
            <person name="Kawachi M."/>
        </authorList>
    </citation>
    <scope>NUCLEOTIDE SEQUENCE [LARGE SCALE GENOMIC DNA]</scope>
    <source>
        <strain evidence="3 4">NIES-35</strain>
    </source>
</reference>
<dbReference type="Proteomes" id="UP000247498">
    <property type="component" value="Unassembled WGS sequence"/>
</dbReference>
<feature type="domain" description="EGF-like" evidence="2">
    <location>
        <begin position="259"/>
        <end position="295"/>
    </location>
</feature>
<gene>
    <name evidence="3" type="ORF">Rsub_11531</name>
</gene>
<feature type="domain" description="EGF-like" evidence="2">
    <location>
        <begin position="367"/>
        <end position="403"/>
    </location>
</feature>
<feature type="signal peptide" evidence="1">
    <location>
        <begin position="1"/>
        <end position="20"/>
    </location>
</feature>
<dbReference type="AlphaFoldDB" id="A0A2V0PLH2"/>
<dbReference type="SMART" id="SM00181">
    <property type="entry name" value="EGF"/>
    <property type="match status" value="4"/>
</dbReference>
<accession>A0A2V0PLH2</accession>
<proteinExistence type="predicted"/>
<keyword evidence="4" id="KW-1185">Reference proteome</keyword>
<dbReference type="EMBL" id="BDRX01000138">
    <property type="protein sequence ID" value="GBF98893.1"/>
    <property type="molecule type" value="Genomic_DNA"/>
</dbReference>
<feature type="domain" description="EGF-like" evidence="2">
    <location>
        <begin position="296"/>
        <end position="330"/>
    </location>
</feature>
<keyword evidence="1" id="KW-0732">Signal</keyword>
<dbReference type="STRING" id="307507.A0A2V0PLH2"/>
<feature type="chain" id="PRO_5016084912" description="EGF-like domain-containing protein" evidence="1">
    <location>
        <begin position="21"/>
        <end position="803"/>
    </location>
</feature>
<organism evidence="3 4">
    <name type="scientific">Raphidocelis subcapitata</name>
    <dbReference type="NCBI Taxonomy" id="307507"/>
    <lineage>
        <taxon>Eukaryota</taxon>
        <taxon>Viridiplantae</taxon>
        <taxon>Chlorophyta</taxon>
        <taxon>core chlorophytes</taxon>
        <taxon>Chlorophyceae</taxon>
        <taxon>CS clade</taxon>
        <taxon>Sphaeropleales</taxon>
        <taxon>Selenastraceae</taxon>
        <taxon>Raphidocelis</taxon>
    </lineage>
</organism>
<evidence type="ECO:0000259" key="2">
    <source>
        <dbReference type="SMART" id="SM00181"/>
    </source>
</evidence>
<evidence type="ECO:0000313" key="3">
    <source>
        <dbReference type="EMBL" id="GBF98893.1"/>
    </source>
</evidence>
<dbReference type="InterPro" id="IPR000742">
    <property type="entry name" value="EGF"/>
</dbReference>
<sequence>MAKRSVFLLVSAALVAAVSGADIPEWASPRRSLLARQPCDFPVSVASPITSYNLTFKGTQNGGTRACWTVSVNNDNCVQGADRCCLKGALKTPTLKRLIVFPPSGSTCAQKSTRKFVTYNVAGGRFRKTKVDGVRVLIPLNKLKRVGGEVCVDFAAAGGIPGCNGFDKLCSSSGCRALLWTRKFKRQAGEKKNFCCVSFNANSGGGSLCTPGFYPDSSGSCAVCGIGFYCPNGADRIPCGPGKTTTTTTATDAAQCVPTCTRDADCGTGAACVGGTCSACKPGYYPSATAASGCAECGFNCGTGAACVGGTCSACKPGYYPSATAASGCAECGFSYYCPNGKDRNPCGAGKTTTTTTATDAAQCVPTCTRDADCGTGTACVGGTCSACKPGYYPSATAASGCAECGFSYYCPNGKDRNPCGAGKTTTTTTATDAAQCVPTCTGDADCPTGVACVSNSCNGCRPGYYPSATAASGCAECGYSYYCPNGDDRKPCGAGKTTPTTTSTSASDCVPGCKTDADCTAPDLCNTFDGTCVNCAPRSTYIYGIEGDGIVYEANTNAGASGYHPVFDTGLGAGIYPASAYDPDRQQLLFLALNTRDLYYWQRGAGAVTKIASASQIGINISPVSNFAYYDNALWFANETATVFTSQALVRVPLTYASSGLPTTGTPQTWTLDFVDGSGAPVFVPDSFGDIAINNAGKIYFNTIRLPPPSQYPLGAYFYSLPISSLGAPGSKVNIKLISTTAEPLQISFNCDGTTLWGQRWDTCEWFTINTATGEATKKFSNGHSQCLRDLGGAACTCAASV</sequence>
<evidence type="ECO:0000313" key="4">
    <source>
        <dbReference type="Proteomes" id="UP000247498"/>
    </source>
</evidence>
<evidence type="ECO:0000256" key="1">
    <source>
        <dbReference type="SAM" id="SignalP"/>
    </source>
</evidence>
<dbReference type="InParanoid" id="A0A2V0PLH2"/>
<dbReference type="SMART" id="SM01411">
    <property type="entry name" value="Ephrin_rec_like"/>
    <property type="match status" value="4"/>
</dbReference>
<feature type="domain" description="EGF-like" evidence="2">
    <location>
        <begin position="440"/>
        <end position="476"/>
    </location>
</feature>
<comment type="caution">
    <text evidence="3">The sequence shown here is derived from an EMBL/GenBank/DDBJ whole genome shotgun (WGS) entry which is preliminary data.</text>
</comment>
<name>A0A2V0PLH2_9CHLO</name>
<protein>
    <recommendedName>
        <fullName evidence="2">EGF-like domain-containing protein</fullName>
    </recommendedName>
</protein>